<evidence type="ECO:0000313" key="1">
    <source>
        <dbReference type="EMBL" id="KAK7329624.1"/>
    </source>
</evidence>
<dbReference type="Proteomes" id="UP001367508">
    <property type="component" value="Unassembled WGS sequence"/>
</dbReference>
<gene>
    <name evidence="1" type="ORF">VNO77_23794</name>
</gene>
<sequence length="99" mass="10486">MGLSSLLSVLSFLILPSSVCVLVGTTFLRTFKVIQENVLKRSPYPHTAPLVATLSFDNGGGSIDELSLLYDACGLFGSSSLHNSEGQLDVRSLVAGLDQ</sequence>
<keyword evidence="2" id="KW-1185">Reference proteome</keyword>
<dbReference type="AlphaFoldDB" id="A0AAN9L5J7"/>
<protein>
    <submittedName>
        <fullName evidence="1">Uncharacterized protein</fullName>
    </submittedName>
</protein>
<organism evidence="1 2">
    <name type="scientific">Canavalia gladiata</name>
    <name type="common">Sword bean</name>
    <name type="synonym">Dolichos gladiatus</name>
    <dbReference type="NCBI Taxonomy" id="3824"/>
    <lineage>
        <taxon>Eukaryota</taxon>
        <taxon>Viridiplantae</taxon>
        <taxon>Streptophyta</taxon>
        <taxon>Embryophyta</taxon>
        <taxon>Tracheophyta</taxon>
        <taxon>Spermatophyta</taxon>
        <taxon>Magnoliopsida</taxon>
        <taxon>eudicotyledons</taxon>
        <taxon>Gunneridae</taxon>
        <taxon>Pentapetalae</taxon>
        <taxon>rosids</taxon>
        <taxon>fabids</taxon>
        <taxon>Fabales</taxon>
        <taxon>Fabaceae</taxon>
        <taxon>Papilionoideae</taxon>
        <taxon>50 kb inversion clade</taxon>
        <taxon>NPAAA clade</taxon>
        <taxon>indigoferoid/millettioid clade</taxon>
        <taxon>Phaseoleae</taxon>
        <taxon>Canavalia</taxon>
    </lineage>
</organism>
<reference evidence="1 2" key="1">
    <citation type="submission" date="2024-01" db="EMBL/GenBank/DDBJ databases">
        <title>The genomes of 5 underutilized Papilionoideae crops provide insights into root nodulation and disease resistanc.</title>
        <authorList>
            <person name="Jiang F."/>
        </authorList>
    </citation>
    <scope>NUCLEOTIDE SEQUENCE [LARGE SCALE GENOMIC DNA]</scope>
    <source>
        <strain evidence="1">LVBAO_FW01</strain>
        <tissue evidence="1">Leaves</tissue>
    </source>
</reference>
<dbReference type="EMBL" id="JAYMYQ010000005">
    <property type="protein sequence ID" value="KAK7329624.1"/>
    <property type="molecule type" value="Genomic_DNA"/>
</dbReference>
<proteinExistence type="predicted"/>
<accession>A0AAN9L5J7</accession>
<evidence type="ECO:0000313" key="2">
    <source>
        <dbReference type="Proteomes" id="UP001367508"/>
    </source>
</evidence>
<comment type="caution">
    <text evidence="1">The sequence shown here is derived from an EMBL/GenBank/DDBJ whole genome shotgun (WGS) entry which is preliminary data.</text>
</comment>
<name>A0AAN9L5J7_CANGL</name>